<keyword evidence="2" id="KW-1185">Reference proteome</keyword>
<sequence>MSEHRKITTIDAAGELLDWSIRVLLDYHSPLPSIALATAADNILAHIVRAKEGHLSLKEALALERHSHPRENPEPMDTLRDLIRYGQRDDWLMAGRDLETEAIELIARGIIDLHGLGGTVSYEAERFRHWVLQARPELREDEG</sequence>
<dbReference type="EMBL" id="LN829119">
    <property type="protein sequence ID" value="CPR20984.1"/>
    <property type="molecule type" value="Genomic_DNA"/>
</dbReference>
<protein>
    <submittedName>
        <fullName evidence="1">Uncharacterized protein</fullName>
    </submittedName>
</protein>
<dbReference type="KEGG" id="fil:BN1229_v1_3065"/>
<proteinExistence type="predicted"/>
<organism evidence="1 2">
    <name type="scientific">Candidatus Filomicrobium marinum</name>
    <dbReference type="NCBI Taxonomy" id="1608628"/>
    <lineage>
        <taxon>Bacteria</taxon>
        <taxon>Pseudomonadati</taxon>
        <taxon>Pseudomonadota</taxon>
        <taxon>Alphaproteobacteria</taxon>
        <taxon>Hyphomicrobiales</taxon>
        <taxon>Hyphomicrobiaceae</taxon>
        <taxon>Filomicrobium</taxon>
    </lineage>
</organism>
<evidence type="ECO:0000313" key="1">
    <source>
        <dbReference type="EMBL" id="CPR20984.1"/>
    </source>
</evidence>
<name>A0A0D6JHJ5_9HYPH</name>
<dbReference type="RefSeq" id="WP_046478882.1">
    <property type="nucleotide sequence ID" value="NZ_LN829118.1"/>
</dbReference>
<reference evidence="2" key="1">
    <citation type="submission" date="2015-02" db="EMBL/GenBank/DDBJ databases">
        <authorList>
            <person name="Chooi Y.-H."/>
        </authorList>
    </citation>
    <scope>NUCLEOTIDE SEQUENCE [LARGE SCALE GENOMIC DNA]</scope>
    <source>
        <strain evidence="2">strain Y</strain>
    </source>
</reference>
<gene>
    <name evidence="1" type="ORF">YBN1229_v1_2851</name>
</gene>
<evidence type="ECO:0000313" key="2">
    <source>
        <dbReference type="Proteomes" id="UP000033187"/>
    </source>
</evidence>
<dbReference type="Proteomes" id="UP000033187">
    <property type="component" value="Chromosome 1"/>
</dbReference>
<dbReference type="AlphaFoldDB" id="A0A0D6JHJ5"/>
<accession>A0A0D6JHJ5</accession>
<dbReference type="KEGG" id="fiy:BN1229_v1_2851"/>
<dbReference type="OrthoDB" id="8912417at2"/>